<dbReference type="GO" id="GO:0000976">
    <property type="term" value="F:transcription cis-regulatory region binding"/>
    <property type="evidence" value="ECO:0007669"/>
    <property type="project" value="TreeGrafter"/>
</dbReference>
<dbReference type="EMBL" id="KZ852042">
    <property type="protein sequence ID" value="RDH34664.1"/>
    <property type="molecule type" value="Genomic_DNA"/>
</dbReference>
<feature type="domain" description="Zn(2)-C6 fungal-type" evidence="6">
    <location>
        <begin position="23"/>
        <end position="53"/>
    </location>
</feature>
<name>A0A3F3Q612_9EURO</name>
<dbReference type="PROSITE" id="PS50048">
    <property type="entry name" value="ZN2_CY6_FUNGAL_2"/>
    <property type="match status" value="1"/>
</dbReference>
<dbReference type="Proteomes" id="UP000253729">
    <property type="component" value="Unassembled WGS sequence"/>
</dbReference>
<dbReference type="PANTHER" id="PTHR37534:SF9">
    <property type="entry name" value="ZN(II)2CYS6 TRANSCRIPTION FACTOR (EUROFUNG)"/>
    <property type="match status" value="1"/>
</dbReference>
<reference evidence="7 8" key="1">
    <citation type="submission" date="2018-07" db="EMBL/GenBank/DDBJ databases">
        <title>The genomes of Aspergillus section Nigri reveals drivers in fungal speciation.</title>
        <authorList>
            <consortium name="DOE Joint Genome Institute"/>
            <person name="Vesth T.C."/>
            <person name="Nybo J."/>
            <person name="Theobald S."/>
            <person name="Brandl J."/>
            <person name="Frisvad J.C."/>
            <person name="Nielsen K.F."/>
            <person name="Lyhne E.K."/>
            <person name="Kogle M.E."/>
            <person name="Kuo A."/>
            <person name="Riley R."/>
            <person name="Clum A."/>
            <person name="Nolan M."/>
            <person name="Lipzen A."/>
            <person name="Salamov A."/>
            <person name="Henrissat B."/>
            <person name="Wiebenga A."/>
            <person name="De vries R.P."/>
            <person name="Grigoriev I.V."/>
            <person name="Mortensen U.H."/>
            <person name="Andersen M.R."/>
            <person name="Baker S.E."/>
        </authorList>
    </citation>
    <scope>NUCLEOTIDE SEQUENCE [LARGE SCALE GENOMIC DNA]</scope>
    <source>
        <strain evidence="7 8">CBS 139.54b</strain>
    </source>
</reference>
<keyword evidence="2" id="KW-0238">DNA-binding</keyword>
<feature type="region of interest" description="Disordered" evidence="5">
    <location>
        <begin position="1"/>
        <end position="24"/>
    </location>
</feature>
<organism evidence="7 8">
    <name type="scientific">Aspergillus welwitschiae</name>
    <dbReference type="NCBI Taxonomy" id="1341132"/>
    <lineage>
        <taxon>Eukaryota</taxon>
        <taxon>Fungi</taxon>
        <taxon>Dikarya</taxon>
        <taxon>Ascomycota</taxon>
        <taxon>Pezizomycotina</taxon>
        <taxon>Eurotiomycetes</taxon>
        <taxon>Eurotiomycetidae</taxon>
        <taxon>Eurotiales</taxon>
        <taxon>Aspergillaceae</taxon>
        <taxon>Aspergillus</taxon>
        <taxon>Aspergillus subgen. Circumdati</taxon>
    </lineage>
</organism>
<dbReference type="Gene3D" id="4.10.240.10">
    <property type="entry name" value="Zn(2)-C6 fungal-type DNA-binding domain"/>
    <property type="match status" value="1"/>
</dbReference>
<dbReference type="SMART" id="SM00066">
    <property type="entry name" value="GAL4"/>
    <property type="match status" value="1"/>
</dbReference>
<evidence type="ECO:0000259" key="6">
    <source>
        <dbReference type="PROSITE" id="PS50048"/>
    </source>
</evidence>
<dbReference type="PANTHER" id="PTHR37534">
    <property type="entry name" value="TRANSCRIPTIONAL ACTIVATOR PROTEIN UGA3"/>
    <property type="match status" value="1"/>
</dbReference>
<keyword evidence="4" id="KW-0539">Nucleus</keyword>
<keyword evidence="8" id="KW-1185">Reference proteome</keyword>
<dbReference type="GeneID" id="38141286"/>
<dbReference type="CDD" id="cd00067">
    <property type="entry name" value="GAL4"/>
    <property type="match status" value="1"/>
</dbReference>
<sequence length="615" mass="69806">MPFGDRGMENASNQPRITRKHSGCKPCRRRGKKCDESKPRCRACARLSLECIYGIDYSFHNITPTKLQRQPTTLAEGSRSALLPLSSVPSKVAVELRHLPRSCISHQLTRARIARSLDCGENLETCYLSHFQRHVRYLLPASPLPSATATFHSPYLRAAVLCISASNLSMLDAQVQSRILVGSHRQSSFSPLVNSLHHAKARDYHDRALQLCRKADMRELSDDAPAILTTQILLAYYHHASTNHQRFRSAVWDTVEFVSRNREHIMRSARGAEALQMWHRLCVSHRLSKPPSLLLEGEGRSSFGPNCFPDATDHLYLTAVLGMSRDDLIYDILIKTMEIRSRLVVFRCVAHRYEIPESSREVGSLAHSFLTEMLGRPFVLEELSEARKGFVRGSHLLGLLQVQKERVAVWSSLRHTKQSPVGRYADSHRDTMPPREWDISTHRDTMNTLYQILCEMMFEEARAVYASDDASEQHFAATVLPRLAQSFCHIVSTLDFAAAGTADVYTFSLAESFLQLVGLWQSDSLFHFILDVTWPNLERKTRGFEHSHYPTHLVKRIISLVADYWSRGQSVTLVLPAVPEDIAKLTLLDINHPMDVVICGHDQDNIAWIDKIRLP</sequence>
<protein>
    <submittedName>
        <fullName evidence="7">Zn(II)2Cys6 transcription factor</fullName>
    </submittedName>
</protein>
<proteinExistence type="predicted"/>
<dbReference type="InterPro" id="IPR001138">
    <property type="entry name" value="Zn2Cys6_DnaBD"/>
</dbReference>
<evidence type="ECO:0000313" key="8">
    <source>
        <dbReference type="Proteomes" id="UP000253729"/>
    </source>
</evidence>
<evidence type="ECO:0000256" key="4">
    <source>
        <dbReference type="ARBA" id="ARBA00023242"/>
    </source>
</evidence>
<gene>
    <name evidence="7" type="ORF">BDQ94DRAFT_177540</name>
</gene>
<dbReference type="GO" id="GO:0008270">
    <property type="term" value="F:zinc ion binding"/>
    <property type="evidence" value="ECO:0007669"/>
    <property type="project" value="InterPro"/>
</dbReference>
<dbReference type="STRING" id="1341132.A0A3F3Q612"/>
<keyword evidence="1" id="KW-0805">Transcription regulation</keyword>
<keyword evidence="3" id="KW-0804">Transcription</keyword>
<dbReference type="GO" id="GO:0000981">
    <property type="term" value="F:DNA-binding transcription factor activity, RNA polymerase II-specific"/>
    <property type="evidence" value="ECO:0007669"/>
    <property type="project" value="InterPro"/>
</dbReference>
<dbReference type="Pfam" id="PF00172">
    <property type="entry name" value="Zn_clus"/>
    <property type="match status" value="1"/>
</dbReference>
<evidence type="ECO:0000256" key="3">
    <source>
        <dbReference type="ARBA" id="ARBA00023163"/>
    </source>
</evidence>
<dbReference type="InterPro" id="IPR036864">
    <property type="entry name" value="Zn2-C6_fun-type_DNA-bd_sf"/>
</dbReference>
<evidence type="ECO:0000256" key="1">
    <source>
        <dbReference type="ARBA" id="ARBA00023015"/>
    </source>
</evidence>
<dbReference type="RefSeq" id="XP_026627686.1">
    <property type="nucleotide sequence ID" value="XM_026772930.1"/>
</dbReference>
<accession>A0A3F3Q612</accession>
<dbReference type="GO" id="GO:0005634">
    <property type="term" value="C:nucleus"/>
    <property type="evidence" value="ECO:0007669"/>
    <property type="project" value="TreeGrafter"/>
</dbReference>
<evidence type="ECO:0000256" key="2">
    <source>
        <dbReference type="ARBA" id="ARBA00023125"/>
    </source>
</evidence>
<evidence type="ECO:0000256" key="5">
    <source>
        <dbReference type="SAM" id="MobiDB-lite"/>
    </source>
</evidence>
<dbReference type="SUPFAM" id="SSF57701">
    <property type="entry name" value="Zn2/Cys6 DNA-binding domain"/>
    <property type="match status" value="1"/>
</dbReference>
<dbReference type="GO" id="GO:0045944">
    <property type="term" value="P:positive regulation of transcription by RNA polymerase II"/>
    <property type="evidence" value="ECO:0007669"/>
    <property type="project" value="TreeGrafter"/>
</dbReference>
<dbReference type="AlphaFoldDB" id="A0A3F3Q612"/>
<evidence type="ECO:0000313" key="7">
    <source>
        <dbReference type="EMBL" id="RDH34664.1"/>
    </source>
</evidence>